<name>A0ABP6NQK7_9ACTN</name>
<gene>
    <name evidence="2" type="ORF">GCM10010449_85080</name>
</gene>
<dbReference type="RefSeq" id="WP_344531117.1">
    <property type="nucleotide sequence ID" value="NZ_BAAAUG010000279.1"/>
</dbReference>
<dbReference type="Proteomes" id="UP001501637">
    <property type="component" value="Unassembled WGS sequence"/>
</dbReference>
<evidence type="ECO:0000256" key="1">
    <source>
        <dbReference type="SAM" id="MobiDB-lite"/>
    </source>
</evidence>
<sequence length="263" mass="29229">MTDARKPQLSPHDEAVVAVAESARVVAELARGLVPAVYAERRKDPVCYLRDVLTIRDKFLPILLTRAVIASRECGATWEEIGGAAGMTRQSAHEKWAPDEASWAASGRRGHSRGEPVDALRTAARLDEWYARGRDGSDGIVTGPRGVRAVTDGLDATDQPQRDWEEDRPERPATVAAMRAALAHYSDHEWGDRPLRYLLAFPPVDLLADAMEWGWSDPRVREHLVDAFARHLTYGRCGWPADGDDLSRDLVLAEMIAGDRRYP</sequence>
<comment type="caution">
    <text evidence="2">The sequence shown here is derived from an EMBL/GenBank/DDBJ whole genome shotgun (WGS) entry which is preliminary data.</text>
</comment>
<proteinExistence type="predicted"/>
<organism evidence="2 3">
    <name type="scientific">Streptomyces rectiviolaceus</name>
    <dbReference type="NCBI Taxonomy" id="332591"/>
    <lineage>
        <taxon>Bacteria</taxon>
        <taxon>Bacillati</taxon>
        <taxon>Actinomycetota</taxon>
        <taxon>Actinomycetes</taxon>
        <taxon>Kitasatosporales</taxon>
        <taxon>Streptomycetaceae</taxon>
        <taxon>Streptomyces</taxon>
    </lineage>
</organism>
<evidence type="ECO:0000313" key="2">
    <source>
        <dbReference type="EMBL" id="GAA3155578.1"/>
    </source>
</evidence>
<feature type="region of interest" description="Disordered" evidence="1">
    <location>
        <begin position="94"/>
        <end position="116"/>
    </location>
</feature>
<keyword evidence="3" id="KW-1185">Reference proteome</keyword>
<accession>A0ABP6NQK7</accession>
<evidence type="ECO:0000313" key="3">
    <source>
        <dbReference type="Proteomes" id="UP001501637"/>
    </source>
</evidence>
<protein>
    <submittedName>
        <fullName evidence="2">Uncharacterized protein</fullName>
    </submittedName>
</protein>
<reference evidence="3" key="1">
    <citation type="journal article" date="2019" name="Int. J. Syst. Evol. Microbiol.">
        <title>The Global Catalogue of Microorganisms (GCM) 10K type strain sequencing project: providing services to taxonomists for standard genome sequencing and annotation.</title>
        <authorList>
            <consortium name="The Broad Institute Genomics Platform"/>
            <consortium name="The Broad Institute Genome Sequencing Center for Infectious Disease"/>
            <person name="Wu L."/>
            <person name="Ma J."/>
        </authorList>
    </citation>
    <scope>NUCLEOTIDE SEQUENCE [LARGE SCALE GENOMIC DNA]</scope>
    <source>
        <strain evidence="3">JCM 9092</strain>
    </source>
</reference>
<dbReference type="EMBL" id="BAAAUG010000279">
    <property type="protein sequence ID" value="GAA3155578.1"/>
    <property type="molecule type" value="Genomic_DNA"/>
</dbReference>